<evidence type="ECO:0000256" key="10">
    <source>
        <dbReference type="ARBA" id="ARBA00029920"/>
    </source>
</evidence>
<evidence type="ECO:0000256" key="2">
    <source>
        <dbReference type="ARBA" id="ARBA00011481"/>
    </source>
</evidence>
<dbReference type="Gene3D" id="2.10.60.10">
    <property type="entry name" value="CD59"/>
    <property type="match status" value="1"/>
</dbReference>
<dbReference type="InterPro" id="IPR018363">
    <property type="entry name" value="CD59_antigen_CS"/>
</dbReference>
<dbReference type="RefSeq" id="XP_029023484.1">
    <property type="nucleotide sequence ID" value="XM_029167651.2"/>
</dbReference>
<keyword evidence="7" id="KW-1015">Disulfide bond</keyword>
<evidence type="ECO:0000256" key="11">
    <source>
        <dbReference type="ARBA" id="ARBA00031590"/>
    </source>
</evidence>
<keyword evidence="8" id="KW-0325">Glycoprotein</keyword>
<sequence length="102" mass="11174">MMRSAVVFCLAVSFAVFGFGLSLQCYSCPEGSSSCDVKQQCSQGEDACLKLKSDGLVYTECIRYTDCSFSPLAVRYALPKFTYTCCQTNLCNGKSFFEGLFG</sequence>
<proteinExistence type="predicted"/>
<dbReference type="OrthoDB" id="10011411at2759"/>
<evidence type="ECO:0000256" key="3">
    <source>
        <dbReference type="ARBA" id="ARBA00015038"/>
    </source>
</evidence>
<feature type="domain" description="UPAR/Ly6" evidence="14">
    <location>
        <begin position="23"/>
        <end position="100"/>
    </location>
</feature>
<evidence type="ECO:0000256" key="5">
    <source>
        <dbReference type="ARBA" id="ARBA00022729"/>
    </source>
</evidence>
<dbReference type="GO" id="GO:0098552">
    <property type="term" value="C:side of membrane"/>
    <property type="evidence" value="ECO:0007669"/>
    <property type="project" value="UniProtKB-KW"/>
</dbReference>
<comment type="subcellular location">
    <subcellularLocation>
        <location evidence="1">Membrane</location>
        <topology evidence="1">Lipid-anchor</topology>
        <topology evidence="1">GPI-anchor</topology>
    </subcellularLocation>
</comment>
<dbReference type="PROSITE" id="PS00983">
    <property type="entry name" value="LY6_UPAR"/>
    <property type="match status" value="1"/>
</dbReference>
<keyword evidence="4" id="KW-0336">GPI-anchor</keyword>
<evidence type="ECO:0000256" key="7">
    <source>
        <dbReference type="ARBA" id="ARBA00023157"/>
    </source>
</evidence>
<evidence type="ECO:0000256" key="13">
    <source>
        <dbReference type="SAM" id="SignalP"/>
    </source>
</evidence>
<dbReference type="SMART" id="SM00134">
    <property type="entry name" value="LU"/>
    <property type="match status" value="1"/>
</dbReference>
<evidence type="ECO:0000313" key="15">
    <source>
        <dbReference type="Proteomes" id="UP000515150"/>
    </source>
</evidence>
<reference evidence="16" key="1">
    <citation type="submission" date="2025-08" db="UniProtKB">
        <authorList>
            <consortium name="RefSeq"/>
        </authorList>
    </citation>
    <scope>IDENTIFICATION</scope>
</reference>
<feature type="signal peptide" evidence="13">
    <location>
        <begin position="1"/>
        <end position="22"/>
    </location>
</feature>
<accession>A0A6P7P1E9</accession>
<dbReference type="Proteomes" id="UP000515150">
    <property type="component" value="Chromosome 11"/>
</dbReference>
<gene>
    <name evidence="16" type="primary">LOC114866051</name>
</gene>
<protein>
    <recommendedName>
        <fullName evidence="3">CD59 glycoprotein</fullName>
    </recommendedName>
    <alternativeName>
        <fullName evidence="11">MAC-inhibitory protein</fullName>
    </alternativeName>
    <alternativeName>
        <fullName evidence="12">Membrane attack complex inhibition factor</fullName>
    </alternativeName>
    <alternativeName>
        <fullName evidence="10">Protectin</fullName>
    </alternativeName>
</protein>
<comment type="subunit">
    <text evidence="2">Interacts with T-cell surface antigen CD2.</text>
</comment>
<dbReference type="CDD" id="cd23554">
    <property type="entry name" value="TFP_LU_ECD_CD59"/>
    <property type="match status" value="1"/>
</dbReference>
<evidence type="ECO:0000256" key="8">
    <source>
        <dbReference type="ARBA" id="ARBA00023180"/>
    </source>
</evidence>
<name>A0A6P7P1E9_BETSP</name>
<organism evidence="15 16">
    <name type="scientific">Betta splendens</name>
    <name type="common">Siamese fighting fish</name>
    <dbReference type="NCBI Taxonomy" id="158456"/>
    <lineage>
        <taxon>Eukaryota</taxon>
        <taxon>Metazoa</taxon>
        <taxon>Chordata</taxon>
        <taxon>Craniata</taxon>
        <taxon>Vertebrata</taxon>
        <taxon>Euteleostomi</taxon>
        <taxon>Actinopterygii</taxon>
        <taxon>Neopterygii</taxon>
        <taxon>Teleostei</taxon>
        <taxon>Neoteleostei</taxon>
        <taxon>Acanthomorphata</taxon>
        <taxon>Anabantaria</taxon>
        <taxon>Anabantiformes</taxon>
        <taxon>Anabantoidei</taxon>
        <taxon>Osphronemidae</taxon>
        <taxon>Betta</taxon>
    </lineage>
</organism>
<evidence type="ECO:0000256" key="9">
    <source>
        <dbReference type="ARBA" id="ARBA00023288"/>
    </source>
</evidence>
<keyword evidence="9" id="KW-0449">Lipoprotein</keyword>
<dbReference type="SUPFAM" id="SSF57302">
    <property type="entry name" value="Snake toxin-like"/>
    <property type="match status" value="1"/>
</dbReference>
<evidence type="ECO:0000256" key="4">
    <source>
        <dbReference type="ARBA" id="ARBA00022622"/>
    </source>
</evidence>
<dbReference type="KEGG" id="bspl:114866051"/>
<evidence type="ECO:0000259" key="14">
    <source>
        <dbReference type="SMART" id="SM00134"/>
    </source>
</evidence>
<evidence type="ECO:0000256" key="6">
    <source>
        <dbReference type="ARBA" id="ARBA00023136"/>
    </source>
</evidence>
<dbReference type="PANTHER" id="PTHR10036">
    <property type="entry name" value="CD59 GLYCOPROTEIN"/>
    <property type="match status" value="1"/>
</dbReference>
<dbReference type="InterPro" id="IPR045860">
    <property type="entry name" value="Snake_toxin-like_sf"/>
</dbReference>
<keyword evidence="5 13" id="KW-0732">Signal</keyword>
<dbReference type="Pfam" id="PF25152">
    <property type="entry name" value="CD59"/>
    <property type="match status" value="1"/>
</dbReference>
<dbReference type="PANTHER" id="PTHR10036:SF13">
    <property type="entry name" value="CD59 MOLECULE (CD59 BLOOD GROUP)"/>
    <property type="match status" value="1"/>
</dbReference>
<dbReference type="InterPro" id="IPR016054">
    <property type="entry name" value="LY6_UPA_recep-like"/>
</dbReference>
<keyword evidence="15" id="KW-1185">Reference proteome</keyword>
<evidence type="ECO:0000256" key="12">
    <source>
        <dbReference type="ARBA" id="ARBA00031867"/>
    </source>
</evidence>
<evidence type="ECO:0000256" key="1">
    <source>
        <dbReference type="ARBA" id="ARBA00004589"/>
    </source>
</evidence>
<dbReference type="GeneID" id="114866051"/>
<feature type="chain" id="PRO_5028454474" description="CD59 glycoprotein" evidence="13">
    <location>
        <begin position="23"/>
        <end position="102"/>
    </location>
</feature>
<dbReference type="InterPro" id="IPR056949">
    <property type="entry name" value="CD59"/>
</dbReference>
<evidence type="ECO:0000313" key="16">
    <source>
        <dbReference type="RefSeq" id="XP_029023484.1"/>
    </source>
</evidence>
<dbReference type="InParanoid" id="A0A6P7P1E9"/>
<keyword evidence="6" id="KW-0472">Membrane</keyword>
<dbReference type="AlphaFoldDB" id="A0A6P7P1E9"/>